<evidence type="ECO:0000256" key="1">
    <source>
        <dbReference type="SAM" id="Phobius"/>
    </source>
</evidence>
<dbReference type="RefSeq" id="WP_243307177.1">
    <property type="nucleotide sequence ID" value="NZ_JALGBI010000001.1"/>
</dbReference>
<keyword evidence="1" id="KW-0472">Membrane</keyword>
<sequence length="108" mass="11747">MAEIASNLRLKLWFMFSAAHAACTAILWIWTLGVTGLGFKDKDAWTTFDHFQATVIPALLSALTTPGRFVMTTDPGWAGLLLALIANSLLWGAAITLIYVLARRQPAA</sequence>
<feature type="transmembrane region" description="Helical" evidence="1">
    <location>
        <begin position="12"/>
        <end position="30"/>
    </location>
</feature>
<gene>
    <name evidence="2" type="ORF">MMF98_14975</name>
    <name evidence="3" type="ORF">MMF98_15015</name>
</gene>
<name>A0A9X1VYI8_9BURK</name>
<keyword evidence="1" id="KW-1133">Transmembrane helix</keyword>
<organism evidence="2 4">
    <name type="scientific">Variovorax terrae</name>
    <dbReference type="NCBI Taxonomy" id="2923278"/>
    <lineage>
        <taxon>Bacteria</taxon>
        <taxon>Pseudomonadati</taxon>
        <taxon>Pseudomonadota</taxon>
        <taxon>Betaproteobacteria</taxon>
        <taxon>Burkholderiales</taxon>
        <taxon>Comamonadaceae</taxon>
        <taxon>Variovorax</taxon>
    </lineage>
</organism>
<dbReference type="EMBL" id="JALGBI010000001">
    <property type="protein sequence ID" value="MCJ0764519.1"/>
    <property type="molecule type" value="Genomic_DNA"/>
</dbReference>
<evidence type="ECO:0000313" key="4">
    <source>
        <dbReference type="Proteomes" id="UP001139447"/>
    </source>
</evidence>
<keyword evidence="1" id="KW-0812">Transmembrane</keyword>
<comment type="caution">
    <text evidence="2">The sequence shown here is derived from an EMBL/GenBank/DDBJ whole genome shotgun (WGS) entry which is preliminary data.</text>
</comment>
<dbReference type="AlphaFoldDB" id="A0A9X1VYI8"/>
<reference evidence="2" key="1">
    <citation type="submission" date="2022-03" db="EMBL/GenBank/DDBJ databases">
        <authorList>
            <person name="Woo C.Y."/>
        </authorList>
    </citation>
    <scope>NUCLEOTIDE SEQUENCE</scope>
    <source>
        <strain evidence="2">CYS-02</strain>
    </source>
</reference>
<evidence type="ECO:0000313" key="2">
    <source>
        <dbReference type="EMBL" id="MCJ0764519.1"/>
    </source>
</evidence>
<accession>A0A9X1VYI8</accession>
<proteinExistence type="predicted"/>
<feature type="transmembrane region" description="Helical" evidence="1">
    <location>
        <begin position="77"/>
        <end position="102"/>
    </location>
</feature>
<protein>
    <submittedName>
        <fullName evidence="2">Uncharacterized protein</fullName>
    </submittedName>
</protein>
<dbReference type="Proteomes" id="UP001139447">
    <property type="component" value="Unassembled WGS sequence"/>
</dbReference>
<keyword evidence="4" id="KW-1185">Reference proteome</keyword>
<evidence type="ECO:0000313" key="3">
    <source>
        <dbReference type="EMBL" id="MCJ0764527.1"/>
    </source>
</evidence>
<dbReference type="EMBL" id="JALGBI010000001">
    <property type="protein sequence ID" value="MCJ0764527.1"/>
    <property type="molecule type" value="Genomic_DNA"/>
</dbReference>